<dbReference type="PROSITE" id="PS51687">
    <property type="entry name" value="SAM_MT_RNA_M5U"/>
    <property type="match status" value="1"/>
</dbReference>
<dbReference type="PANTHER" id="PTHR11061">
    <property type="entry name" value="RNA M5U METHYLTRANSFERASE"/>
    <property type="match status" value="1"/>
</dbReference>
<dbReference type="NCBIfam" id="TIGR00479">
    <property type="entry name" value="rumA"/>
    <property type="match status" value="1"/>
</dbReference>
<dbReference type="Gene3D" id="3.40.50.150">
    <property type="entry name" value="Vaccinia Virus protein VP39"/>
    <property type="match status" value="1"/>
</dbReference>
<dbReference type="InterPro" id="IPR030390">
    <property type="entry name" value="MeTrfase_TrmA_AS"/>
</dbReference>
<evidence type="ECO:0000256" key="3">
    <source>
        <dbReference type="ARBA" id="ARBA00022691"/>
    </source>
</evidence>
<dbReference type="InterPro" id="IPR029063">
    <property type="entry name" value="SAM-dependent_MTases_sf"/>
</dbReference>
<feature type="binding site" evidence="4">
    <location>
        <position position="211"/>
    </location>
    <ligand>
        <name>S-adenosyl-L-methionine</name>
        <dbReference type="ChEBI" id="CHEBI:59789"/>
    </ligand>
</feature>
<evidence type="ECO:0000256" key="5">
    <source>
        <dbReference type="PROSITE-ProRule" id="PRU10015"/>
    </source>
</evidence>
<evidence type="ECO:0000256" key="4">
    <source>
        <dbReference type="PROSITE-ProRule" id="PRU01024"/>
    </source>
</evidence>
<dbReference type="PANTHER" id="PTHR11061:SF30">
    <property type="entry name" value="TRNA (URACIL(54)-C(5))-METHYLTRANSFERASE"/>
    <property type="match status" value="1"/>
</dbReference>
<evidence type="ECO:0000256" key="2">
    <source>
        <dbReference type="ARBA" id="ARBA00022679"/>
    </source>
</evidence>
<keyword evidence="1 4" id="KW-0489">Methyltransferase</keyword>
<keyword evidence="7" id="KW-1185">Reference proteome</keyword>
<sequence>MLHCSAKNKGCGGCPLLFCSYSEQLRHKQKTVASLLGDFGQVQPILGMKEPFYYRNKAISTFSRKDGKLASGIYKQGSHQVIPVEKCLLHHPDLDTAIDAVRQAARACHYEPFDEDRRTGLLRHVLVRQSCSTGQILVVLITATSILPGSKAFVSRLRALCPQVSSVVQNINPRYSSAVLGPSQKVLYGKGWIEDSLCGVRFQLSASSFYQINPEQTEVLYRTAIQMANPDKSQTILDAYCGVGTIGLIASKSVGHVIGVESNRQAVSCAVQNARANQIKNARFHCADASFFLQRMAAQKEHADIVFLDPPRSGSTEEFLDALCRLSPQKVVYISCNPQTQQRDLAFLCERGWHVQEIQPVDLFPHTEHIETVVLLSKGEVDSKKIRVEFSLEDMDMSEFQDGATYTQIKDYVLEHSGLKVSNLYISQIKRKCGIEVGKNYNLPKSEDSRQPQCPPEKEKAIREAFKYFGMI</sequence>
<proteinExistence type="inferred from homology"/>
<keyword evidence="3 4" id="KW-0949">S-adenosyl-L-methionine</keyword>
<dbReference type="EC" id="2.1.1.190" evidence="6"/>
<dbReference type="InterPro" id="IPR010280">
    <property type="entry name" value="U5_MeTrfase_fam"/>
</dbReference>
<dbReference type="RefSeq" id="WP_349214288.1">
    <property type="nucleotide sequence ID" value="NZ_JBBMFA010000034.1"/>
</dbReference>
<keyword evidence="2 4" id="KW-0808">Transferase</keyword>
<feature type="binding site" evidence="4">
    <location>
        <position position="309"/>
    </location>
    <ligand>
        <name>S-adenosyl-L-methionine</name>
        <dbReference type="ChEBI" id="CHEBI:59789"/>
    </ligand>
</feature>
<dbReference type="PROSITE" id="PS01230">
    <property type="entry name" value="TRMA_1"/>
    <property type="match status" value="1"/>
</dbReference>
<organism evidence="6 7">
    <name type="scientific">Ruthenibacterium intestinale</name>
    <dbReference type="NCBI Taxonomy" id="3133163"/>
    <lineage>
        <taxon>Bacteria</taxon>
        <taxon>Bacillati</taxon>
        <taxon>Bacillota</taxon>
        <taxon>Clostridia</taxon>
        <taxon>Eubacteriales</taxon>
        <taxon>Oscillospiraceae</taxon>
        <taxon>Ruthenibacterium</taxon>
    </lineage>
</organism>
<dbReference type="GO" id="GO:0008168">
    <property type="term" value="F:methyltransferase activity"/>
    <property type="evidence" value="ECO:0007669"/>
    <property type="project" value="UniProtKB-KW"/>
</dbReference>
<dbReference type="Pfam" id="PF05958">
    <property type="entry name" value="tRNA_U5-meth_tr"/>
    <property type="match status" value="1"/>
</dbReference>
<dbReference type="SUPFAM" id="SSF53335">
    <property type="entry name" value="S-adenosyl-L-methionine-dependent methyltransferases"/>
    <property type="match status" value="1"/>
</dbReference>
<protein>
    <submittedName>
        <fullName evidence="6">23S rRNA (Uracil(1939)-C(5))-methyltransferase RlmD</fullName>
        <ecNumber evidence="6">2.1.1.190</ecNumber>
    </submittedName>
</protein>
<dbReference type="Gene3D" id="2.40.50.1070">
    <property type="match status" value="1"/>
</dbReference>
<feature type="binding site" evidence="4">
    <location>
        <position position="261"/>
    </location>
    <ligand>
        <name>S-adenosyl-L-methionine</name>
        <dbReference type="ChEBI" id="CHEBI:59789"/>
    </ligand>
</feature>
<gene>
    <name evidence="6" type="primary">rlmD</name>
    <name evidence="6" type="ORF">WMO24_01205</name>
</gene>
<dbReference type="GO" id="GO:0032259">
    <property type="term" value="P:methylation"/>
    <property type="evidence" value="ECO:0007669"/>
    <property type="project" value="UniProtKB-KW"/>
</dbReference>
<dbReference type="InterPro" id="IPR030391">
    <property type="entry name" value="MeTrfase_TrmA_CS"/>
</dbReference>
<feature type="active site" evidence="5">
    <location>
        <position position="336"/>
    </location>
</feature>
<evidence type="ECO:0000313" key="6">
    <source>
        <dbReference type="EMBL" id="MEQ2519061.1"/>
    </source>
</evidence>
<accession>A0ABV1GBD8</accession>
<dbReference type="PROSITE" id="PS01231">
    <property type="entry name" value="TRMA_2"/>
    <property type="match status" value="1"/>
</dbReference>
<dbReference type="Proteomes" id="UP001477672">
    <property type="component" value="Unassembled WGS sequence"/>
</dbReference>
<dbReference type="EMBL" id="JBBMFA010000034">
    <property type="protein sequence ID" value="MEQ2519061.1"/>
    <property type="molecule type" value="Genomic_DNA"/>
</dbReference>
<evidence type="ECO:0000256" key="1">
    <source>
        <dbReference type="ARBA" id="ARBA00022603"/>
    </source>
</evidence>
<name>A0ABV1GBD8_9FIRM</name>
<reference evidence="6 7" key="1">
    <citation type="submission" date="2024-03" db="EMBL/GenBank/DDBJ databases">
        <title>Human intestinal bacterial collection.</title>
        <authorList>
            <person name="Pauvert C."/>
            <person name="Hitch T.C.A."/>
            <person name="Clavel T."/>
        </authorList>
    </citation>
    <scope>NUCLEOTIDE SEQUENCE [LARGE SCALE GENOMIC DNA]</scope>
    <source>
        <strain evidence="6 7">CLA-JM-H11</strain>
    </source>
</reference>
<dbReference type="CDD" id="cd02440">
    <property type="entry name" value="AdoMet_MTases"/>
    <property type="match status" value="1"/>
</dbReference>
<comment type="caution">
    <text evidence="6">The sequence shown here is derived from an EMBL/GenBank/DDBJ whole genome shotgun (WGS) entry which is preliminary data.</text>
</comment>
<feature type="binding site" evidence="4">
    <location>
        <position position="240"/>
    </location>
    <ligand>
        <name>S-adenosyl-L-methionine</name>
        <dbReference type="ChEBI" id="CHEBI:59789"/>
    </ligand>
</feature>
<comment type="similarity">
    <text evidence="4">Belongs to the class I-like SAM-binding methyltransferase superfamily. RNA M5U methyltransferase family.</text>
</comment>
<feature type="active site" description="Nucleophile" evidence="4">
    <location>
        <position position="336"/>
    </location>
</feature>
<evidence type="ECO:0000313" key="7">
    <source>
        <dbReference type="Proteomes" id="UP001477672"/>
    </source>
</evidence>